<dbReference type="AlphaFoldDB" id="A0A0D5A1T8"/>
<dbReference type="PANTHER" id="PTHR37943">
    <property type="entry name" value="PROTEIN VES"/>
    <property type="match status" value="1"/>
</dbReference>
<dbReference type="Pfam" id="PF05962">
    <property type="entry name" value="HutD"/>
    <property type="match status" value="1"/>
</dbReference>
<gene>
    <name evidence="1" type="ORF">pLM20P5_p23</name>
</gene>
<evidence type="ECO:0000313" key="1">
    <source>
        <dbReference type="EMBL" id="AJW30116.1"/>
    </source>
</evidence>
<dbReference type="InterPro" id="IPR010282">
    <property type="entry name" value="Uncharacterised_HutD/Ves"/>
</dbReference>
<name>A0A0D5A1T8_9RHOB</name>
<keyword evidence="1" id="KW-0614">Plasmid</keyword>
<accession>A0A0D5A1T8</accession>
<dbReference type="RefSeq" id="WP_051578284.1">
    <property type="nucleotide sequence ID" value="NZ_CBCSFT010000052.1"/>
</dbReference>
<dbReference type="EMBL" id="KM659097">
    <property type="protein sequence ID" value="AJW30116.1"/>
    <property type="molecule type" value="Genomic_DNA"/>
</dbReference>
<reference evidence="1" key="1">
    <citation type="submission" date="2014-09" db="EMBL/GenBank/DDBJ databases">
        <title>The mobilome of the heavy metals and metalloids hypertolerant bacteria from the Lubin copper mine (Poland).</title>
        <authorList>
            <person name="Dziewit L."/>
            <person name="Bartosik D."/>
        </authorList>
    </citation>
    <scope>NUCLEOTIDE SEQUENCE</scope>
    <source>
        <plasmid evidence="1">pLM20P5</plasmid>
    </source>
</reference>
<dbReference type="InterPro" id="IPR014710">
    <property type="entry name" value="RmlC-like_jellyroll"/>
</dbReference>
<organism evidence="1">
    <name type="scientific">Paracoccus yeei</name>
    <dbReference type="NCBI Taxonomy" id="147645"/>
    <lineage>
        <taxon>Bacteria</taxon>
        <taxon>Pseudomonadati</taxon>
        <taxon>Pseudomonadota</taxon>
        <taxon>Alphaproteobacteria</taxon>
        <taxon>Rhodobacterales</taxon>
        <taxon>Paracoccaceae</taxon>
        <taxon>Paracoccus</taxon>
    </lineage>
</organism>
<dbReference type="SUPFAM" id="SSF51182">
    <property type="entry name" value="RmlC-like cupins"/>
    <property type="match status" value="1"/>
</dbReference>
<sequence length="215" mass="22693">MRLVRRGEGRASRWKNGGGVTHELAVWPDGADLSGFDARLSMAEVAADGPFSAFPGIDRTLAVLEGGPMRLSFGGAEVAVTADGPPLSFPGEIPVHARLDAGPVLDLNIMTRRGAFSHQIVELSPGDSLPPQTVALVARRKAGITGAILGLGDCILFPAIAATEVTHGYLLAIVLASKKEAQPSVHCCMLESRGKPLGIQSRHLVDRVEDESVRF</sequence>
<protein>
    <submittedName>
        <fullName evidence="1">HutD-family protein</fullName>
    </submittedName>
</protein>
<proteinExistence type="predicted"/>
<geneLocation type="plasmid" evidence="1">
    <name>pLM20P5</name>
</geneLocation>
<dbReference type="Gene3D" id="2.60.120.10">
    <property type="entry name" value="Jelly Rolls"/>
    <property type="match status" value="1"/>
</dbReference>
<dbReference type="PANTHER" id="PTHR37943:SF1">
    <property type="entry name" value="PROTEIN VES"/>
    <property type="match status" value="1"/>
</dbReference>
<dbReference type="InterPro" id="IPR011051">
    <property type="entry name" value="RmlC_Cupin_sf"/>
</dbReference>
<dbReference type="CDD" id="cd20293">
    <property type="entry name" value="cupin_HutD_N"/>
    <property type="match status" value="1"/>
</dbReference>